<dbReference type="Pfam" id="PF04397">
    <property type="entry name" value="LytTR"/>
    <property type="match status" value="1"/>
</dbReference>
<dbReference type="GO" id="GO:0003677">
    <property type="term" value="F:DNA binding"/>
    <property type="evidence" value="ECO:0007669"/>
    <property type="project" value="InterPro"/>
</dbReference>
<evidence type="ECO:0000259" key="3">
    <source>
        <dbReference type="PROSITE" id="PS50930"/>
    </source>
</evidence>
<dbReference type="Gene3D" id="2.40.50.1020">
    <property type="entry name" value="LytTr DNA-binding domain"/>
    <property type="match status" value="1"/>
</dbReference>
<evidence type="ECO:0000259" key="2">
    <source>
        <dbReference type="PROSITE" id="PS50110"/>
    </source>
</evidence>
<feature type="modified residue" description="4-aspartylphosphate" evidence="1">
    <location>
        <position position="55"/>
    </location>
</feature>
<evidence type="ECO:0000313" key="5">
    <source>
        <dbReference type="Proteomes" id="UP000808337"/>
    </source>
</evidence>
<dbReference type="EMBL" id="JADKGY010000006">
    <property type="protein sequence ID" value="MBK9982483.1"/>
    <property type="molecule type" value="Genomic_DNA"/>
</dbReference>
<dbReference type="PANTHER" id="PTHR37299">
    <property type="entry name" value="TRANSCRIPTIONAL REGULATOR-RELATED"/>
    <property type="match status" value="1"/>
</dbReference>
<dbReference type="PANTHER" id="PTHR37299:SF1">
    <property type="entry name" value="STAGE 0 SPORULATION PROTEIN A HOMOLOG"/>
    <property type="match status" value="1"/>
</dbReference>
<sequence>MIRALIIDDEPSAIETLTYMIQRYVPEISELQSTREPYKGVELLQSFNPHLLFLDVQMPGLNGFDVLKKVNRFSFEVIFTTAFNEYAIEAIRFSALDFLLKPIDADELKAAIQRFFEKKASEEERQKLFENLKFNLSAEHADFKIAITTTKGTFFYPIKNIIRLEGDGNYTRLFFDDDKPLLASRTLKDFEEILTQHGFIRVHRSHLVNKEFVDSVLFDGYIEMRDKSKIEISRRRKEIVMQQLKKA</sequence>
<evidence type="ECO:0000256" key="1">
    <source>
        <dbReference type="PROSITE-ProRule" id="PRU00169"/>
    </source>
</evidence>
<dbReference type="SMART" id="SM00448">
    <property type="entry name" value="REC"/>
    <property type="match status" value="1"/>
</dbReference>
<dbReference type="Gene3D" id="3.40.50.2300">
    <property type="match status" value="1"/>
</dbReference>
<keyword evidence="1" id="KW-0597">Phosphoprotein</keyword>
<dbReference type="PROSITE" id="PS50110">
    <property type="entry name" value="RESPONSE_REGULATORY"/>
    <property type="match status" value="1"/>
</dbReference>
<dbReference type="AlphaFoldDB" id="A0A9D7XSG1"/>
<organism evidence="4 5">
    <name type="scientific">Candidatus Opimibacter skivensis</name>
    <dbReference type="NCBI Taxonomy" id="2982028"/>
    <lineage>
        <taxon>Bacteria</taxon>
        <taxon>Pseudomonadati</taxon>
        <taxon>Bacteroidota</taxon>
        <taxon>Saprospiria</taxon>
        <taxon>Saprospirales</taxon>
        <taxon>Saprospiraceae</taxon>
        <taxon>Candidatus Opimibacter</taxon>
    </lineage>
</organism>
<dbReference type="Pfam" id="PF00072">
    <property type="entry name" value="Response_reg"/>
    <property type="match status" value="1"/>
</dbReference>
<dbReference type="InterPro" id="IPR007492">
    <property type="entry name" value="LytTR_DNA-bd_dom"/>
</dbReference>
<dbReference type="SUPFAM" id="SSF52172">
    <property type="entry name" value="CheY-like"/>
    <property type="match status" value="1"/>
</dbReference>
<dbReference type="SMART" id="SM00850">
    <property type="entry name" value="LytTR"/>
    <property type="match status" value="1"/>
</dbReference>
<evidence type="ECO:0000313" key="4">
    <source>
        <dbReference type="EMBL" id="MBK9982483.1"/>
    </source>
</evidence>
<comment type="caution">
    <text evidence="4">The sequence shown here is derived from an EMBL/GenBank/DDBJ whole genome shotgun (WGS) entry which is preliminary data.</text>
</comment>
<name>A0A9D7XSG1_9BACT</name>
<feature type="domain" description="HTH LytTR-type" evidence="3">
    <location>
        <begin position="145"/>
        <end position="247"/>
    </location>
</feature>
<protein>
    <submittedName>
        <fullName evidence="4">Response regulator transcription factor</fullName>
    </submittedName>
</protein>
<dbReference type="InterPro" id="IPR046947">
    <property type="entry name" value="LytR-like"/>
</dbReference>
<dbReference type="GO" id="GO:0000156">
    <property type="term" value="F:phosphorelay response regulator activity"/>
    <property type="evidence" value="ECO:0007669"/>
    <property type="project" value="InterPro"/>
</dbReference>
<dbReference type="InterPro" id="IPR001789">
    <property type="entry name" value="Sig_transdc_resp-reg_receiver"/>
</dbReference>
<feature type="domain" description="Response regulatory" evidence="2">
    <location>
        <begin position="3"/>
        <end position="116"/>
    </location>
</feature>
<accession>A0A9D7XSG1</accession>
<dbReference type="Proteomes" id="UP000808337">
    <property type="component" value="Unassembled WGS sequence"/>
</dbReference>
<dbReference type="PROSITE" id="PS50930">
    <property type="entry name" value="HTH_LYTTR"/>
    <property type="match status" value="1"/>
</dbReference>
<gene>
    <name evidence="4" type="ORF">IPP15_08670</name>
</gene>
<dbReference type="InterPro" id="IPR011006">
    <property type="entry name" value="CheY-like_superfamily"/>
</dbReference>
<reference evidence="4 5" key="1">
    <citation type="submission" date="2020-10" db="EMBL/GenBank/DDBJ databases">
        <title>Connecting structure to function with the recovery of over 1000 high-quality activated sludge metagenome-assembled genomes encoding full-length rRNA genes using long-read sequencing.</title>
        <authorList>
            <person name="Singleton C.M."/>
            <person name="Petriglieri F."/>
            <person name="Kristensen J.M."/>
            <person name="Kirkegaard R.H."/>
            <person name="Michaelsen T.Y."/>
            <person name="Andersen M.H."/>
            <person name="Karst S.M."/>
            <person name="Dueholm M.S."/>
            <person name="Nielsen P.H."/>
            <person name="Albertsen M."/>
        </authorList>
    </citation>
    <scope>NUCLEOTIDE SEQUENCE [LARGE SCALE GENOMIC DNA]</scope>
    <source>
        <strain evidence="4">Ribe_18-Q3-R11-54_MAXAC.273</strain>
    </source>
</reference>
<proteinExistence type="predicted"/>